<dbReference type="GO" id="GO:0005524">
    <property type="term" value="F:ATP binding"/>
    <property type="evidence" value="ECO:0007669"/>
    <property type="project" value="UniProtKB-KW"/>
</dbReference>
<evidence type="ECO:0000256" key="2">
    <source>
        <dbReference type="ARBA" id="ARBA00022741"/>
    </source>
</evidence>
<name>A0A0E3ZAV3_9FUSO</name>
<dbReference type="STRING" id="187101.VC03_00765"/>
<keyword evidence="3" id="KW-0067">ATP-binding</keyword>
<keyword evidence="2" id="KW-0547">Nucleotide-binding</keyword>
<dbReference type="SMART" id="SM00382">
    <property type="entry name" value="AAA"/>
    <property type="match status" value="1"/>
</dbReference>
<dbReference type="RefSeq" id="WP_046328228.1">
    <property type="nucleotide sequence ID" value="NZ_CP011280.1"/>
</dbReference>
<dbReference type="InterPro" id="IPR003439">
    <property type="entry name" value="ABC_transporter-like_ATP-bd"/>
</dbReference>
<dbReference type="InterPro" id="IPR050763">
    <property type="entry name" value="ABC_transporter_ATP-binding"/>
</dbReference>
<evidence type="ECO:0000313" key="6">
    <source>
        <dbReference type="Proteomes" id="UP000033103"/>
    </source>
</evidence>
<evidence type="ECO:0000259" key="4">
    <source>
        <dbReference type="PROSITE" id="PS50893"/>
    </source>
</evidence>
<dbReference type="AlphaFoldDB" id="A0A0E3ZAV3"/>
<gene>
    <name evidence="5" type="ORF">VC03_00765</name>
</gene>
<dbReference type="SUPFAM" id="SSF52540">
    <property type="entry name" value="P-loop containing nucleoside triphosphate hydrolases"/>
    <property type="match status" value="1"/>
</dbReference>
<dbReference type="OrthoDB" id="9804819at2"/>
<dbReference type="Gene3D" id="3.40.50.300">
    <property type="entry name" value="P-loop containing nucleotide triphosphate hydrolases"/>
    <property type="match status" value="1"/>
</dbReference>
<proteinExistence type="predicted"/>
<dbReference type="InterPro" id="IPR003593">
    <property type="entry name" value="AAA+_ATPase"/>
</dbReference>
<keyword evidence="1" id="KW-0813">Transport</keyword>
<dbReference type="InterPro" id="IPR027417">
    <property type="entry name" value="P-loop_NTPase"/>
</dbReference>
<dbReference type="PANTHER" id="PTHR42711">
    <property type="entry name" value="ABC TRANSPORTER ATP-BINDING PROTEIN"/>
    <property type="match status" value="1"/>
</dbReference>
<dbReference type="EMBL" id="CP011280">
    <property type="protein sequence ID" value="AKC95122.1"/>
    <property type="molecule type" value="Genomic_DNA"/>
</dbReference>
<dbReference type="PATRIC" id="fig|1069640.6.peg.145"/>
<feature type="domain" description="ABC transporter" evidence="4">
    <location>
        <begin position="22"/>
        <end position="255"/>
    </location>
</feature>
<protein>
    <recommendedName>
        <fullName evidence="4">ABC transporter domain-containing protein</fullName>
    </recommendedName>
</protein>
<dbReference type="PROSITE" id="PS50893">
    <property type="entry name" value="ABC_TRANSPORTER_2"/>
    <property type="match status" value="1"/>
</dbReference>
<reference evidence="5 6" key="1">
    <citation type="journal article" date="2012" name="BMC Genomics">
        <title>Genomic sequence analysis and characterization of Sneathia amnii sp. nov.</title>
        <authorList>
            <consortium name="Vaginal Microbiome Consortium (additional members)"/>
            <person name="Harwich M.D.Jr."/>
            <person name="Serrano M.G."/>
            <person name="Fettweis J.M."/>
            <person name="Alves J.M."/>
            <person name="Reimers M.A."/>
            <person name="Buck G.A."/>
            <person name="Jefferson K.K."/>
        </authorList>
    </citation>
    <scope>NUCLEOTIDE SEQUENCE [LARGE SCALE GENOMIC DNA]</scope>
    <source>
        <strain evidence="5 6">SN35</strain>
    </source>
</reference>
<evidence type="ECO:0000313" key="5">
    <source>
        <dbReference type="EMBL" id="AKC95122.1"/>
    </source>
</evidence>
<organism evidence="5 6">
    <name type="scientific">Sneathia vaginalis</name>
    <dbReference type="NCBI Taxonomy" id="187101"/>
    <lineage>
        <taxon>Bacteria</taxon>
        <taxon>Fusobacteriati</taxon>
        <taxon>Fusobacteriota</taxon>
        <taxon>Fusobacteriia</taxon>
        <taxon>Fusobacteriales</taxon>
        <taxon>Leptotrichiaceae</taxon>
        <taxon>Sneathia</taxon>
    </lineage>
</organism>
<dbReference type="Proteomes" id="UP000033103">
    <property type="component" value="Chromosome"/>
</dbReference>
<keyword evidence="6" id="KW-1185">Reference proteome</keyword>
<evidence type="ECO:0000256" key="1">
    <source>
        <dbReference type="ARBA" id="ARBA00022448"/>
    </source>
</evidence>
<dbReference type="HOGENOM" id="CLU_000604_1_2_0"/>
<accession>A0A0E3ZAV3</accession>
<dbReference type="PANTHER" id="PTHR42711:SF4">
    <property type="entry name" value="ABC TRANSPORTER RELATED"/>
    <property type="match status" value="1"/>
</dbReference>
<evidence type="ECO:0000256" key="3">
    <source>
        <dbReference type="ARBA" id="ARBA00022840"/>
    </source>
</evidence>
<dbReference type="KEGG" id="sns:VC03_00765"/>
<sequence>MISVKDLEFYYTIYEQKEGFLENIKGLFNRKYQKVRALNIDNIEINDGEVVGILGPNGAGKTTLIKILTGILNYDKGTVKCNGYTPYTKDKRYLKDIGVVMGQKSQLIWDLPSSETLSMLKDIYEISDEDYTERLEYLLKLLNLEKKINIPVRKLSLGERLKFELICSLIHKPKILFLDEPTIGVDIVSQKAIYEFLNEINKKEKNIILLTSHYMKDIEAVCKRIIVIIEGQKHLDIPLDKLKEKYKAEYKYYIDTKDGVFPAYKKINEKRFELSLDNVENIENGSKELDEIIYEIFKNKQK</sequence>
<dbReference type="Pfam" id="PF00005">
    <property type="entry name" value="ABC_tran"/>
    <property type="match status" value="1"/>
</dbReference>
<dbReference type="GO" id="GO:0016887">
    <property type="term" value="F:ATP hydrolysis activity"/>
    <property type="evidence" value="ECO:0007669"/>
    <property type="project" value="InterPro"/>
</dbReference>